<keyword evidence="5 9" id="KW-0627">Porphyrin biosynthesis</keyword>
<dbReference type="AlphaFoldDB" id="A0A653E0V3"/>
<dbReference type="PANTHER" id="PTHR38042">
    <property type="entry name" value="UROPORPHYRINOGEN-III SYNTHASE, CHLOROPLASTIC"/>
    <property type="match status" value="1"/>
</dbReference>
<dbReference type="RefSeq" id="WP_150547878.1">
    <property type="nucleotide sequence ID" value="NZ_LR215729.2"/>
</dbReference>
<evidence type="ECO:0000256" key="5">
    <source>
        <dbReference type="ARBA" id="ARBA00023244"/>
    </source>
</evidence>
<evidence type="ECO:0000256" key="9">
    <source>
        <dbReference type="RuleBase" id="RU366031"/>
    </source>
</evidence>
<protein>
    <recommendedName>
        <fullName evidence="7 9">Uroporphyrinogen-III synthase</fullName>
        <ecNumber evidence="3 9">4.2.1.75</ecNumber>
    </recommendedName>
</protein>
<evidence type="ECO:0000259" key="10">
    <source>
        <dbReference type="Pfam" id="PF02602"/>
    </source>
</evidence>
<dbReference type="InterPro" id="IPR003754">
    <property type="entry name" value="4pyrrol_synth_uPrphyn_synth"/>
</dbReference>
<evidence type="ECO:0000256" key="4">
    <source>
        <dbReference type="ARBA" id="ARBA00023239"/>
    </source>
</evidence>
<gene>
    <name evidence="11" type="primary">hemD</name>
    <name evidence="11" type="ORF">PMYSY11_1313</name>
</gene>
<evidence type="ECO:0000256" key="2">
    <source>
        <dbReference type="ARBA" id="ARBA00008133"/>
    </source>
</evidence>
<evidence type="ECO:0000256" key="8">
    <source>
        <dbReference type="ARBA" id="ARBA00048617"/>
    </source>
</evidence>
<evidence type="ECO:0000256" key="6">
    <source>
        <dbReference type="ARBA" id="ARBA00037589"/>
    </source>
</evidence>
<evidence type="ECO:0000256" key="7">
    <source>
        <dbReference type="ARBA" id="ARBA00040167"/>
    </source>
</evidence>
<comment type="pathway">
    <text evidence="1 9">Porphyrin-containing compound metabolism; protoporphyrin-IX biosynthesis; coproporphyrinogen-III from 5-aminolevulinate: step 3/4.</text>
</comment>
<organism evidence="11">
    <name type="scientific">Pseudomonas marincola</name>
    <dbReference type="NCBI Taxonomy" id="437900"/>
    <lineage>
        <taxon>Bacteria</taxon>
        <taxon>Pseudomonadati</taxon>
        <taxon>Pseudomonadota</taxon>
        <taxon>Gammaproteobacteria</taxon>
        <taxon>Pseudomonadales</taxon>
        <taxon>Pseudomonadaceae</taxon>
        <taxon>Pseudomonas</taxon>
    </lineage>
</organism>
<dbReference type="InterPro" id="IPR036108">
    <property type="entry name" value="4pyrrol_syn_uPrphyn_synt_sf"/>
</dbReference>
<evidence type="ECO:0000313" key="11">
    <source>
        <dbReference type="EMBL" id="VEV96360.1"/>
    </source>
</evidence>
<dbReference type="GO" id="GO:0004852">
    <property type="term" value="F:uroporphyrinogen-III synthase activity"/>
    <property type="evidence" value="ECO:0007669"/>
    <property type="project" value="UniProtKB-UniRule"/>
</dbReference>
<dbReference type="GO" id="GO:0006782">
    <property type="term" value="P:protoporphyrinogen IX biosynthetic process"/>
    <property type="evidence" value="ECO:0007669"/>
    <property type="project" value="UniProtKB-UniRule"/>
</dbReference>
<dbReference type="SUPFAM" id="SSF69618">
    <property type="entry name" value="HemD-like"/>
    <property type="match status" value="1"/>
</dbReference>
<comment type="similarity">
    <text evidence="2 9">Belongs to the uroporphyrinogen-III synthase family.</text>
</comment>
<proteinExistence type="inferred from homology"/>
<evidence type="ECO:0000256" key="3">
    <source>
        <dbReference type="ARBA" id="ARBA00013109"/>
    </source>
</evidence>
<dbReference type="Gene3D" id="3.40.50.10090">
    <property type="match status" value="2"/>
</dbReference>
<evidence type="ECO:0000256" key="1">
    <source>
        <dbReference type="ARBA" id="ARBA00004772"/>
    </source>
</evidence>
<sequence>MSEWRLLLTRPAEESAALAQVLAERGIFSSSLPLLKIEALAPGDEQRAVIEQIGTYRAVIVVSKPAARLGLSLLDQYSVKHQATQPWFSVGAATGQIIADAGLQVHYPASGDDSEALLGMAQLQQAIAHVQNPRVLIMRGEDGRELLADRLRSQGVVVDYLALYRRTLPQYAPAALPELVSRERLNALVISSGQGLSNLLLLAGERWKALSKLPLFVPSPRVAEMASAAGAETVVDCRGANAAALLAALQETSAPAP</sequence>
<dbReference type="GO" id="GO:0006780">
    <property type="term" value="P:uroporphyrinogen III biosynthetic process"/>
    <property type="evidence" value="ECO:0007669"/>
    <property type="project" value="UniProtKB-UniRule"/>
</dbReference>
<accession>A0A653E0V3</accession>
<dbReference type="Pfam" id="PF02602">
    <property type="entry name" value="HEM4"/>
    <property type="match status" value="1"/>
</dbReference>
<keyword evidence="4 9" id="KW-0456">Lyase</keyword>
<reference evidence="11" key="1">
    <citation type="submission" date="2019-02" db="EMBL/GenBank/DDBJ databases">
        <authorList>
            <consortium name="Genoscope - CEA"/>
            <person name="William W."/>
        </authorList>
    </citation>
    <scope>NUCLEOTIDE SEQUENCE [LARGE SCALE GENOMIC DNA]</scope>
    <source>
        <strain evidence="11">YSy11</strain>
    </source>
</reference>
<dbReference type="CDD" id="cd06578">
    <property type="entry name" value="HemD"/>
    <property type="match status" value="1"/>
</dbReference>
<dbReference type="UniPathway" id="UPA00251">
    <property type="reaction ID" value="UER00320"/>
</dbReference>
<comment type="catalytic activity">
    <reaction evidence="8 9">
        <text>hydroxymethylbilane = uroporphyrinogen III + H2O</text>
        <dbReference type="Rhea" id="RHEA:18965"/>
        <dbReference type="ChEBI" id="CHEBI:15377"/>
        <dbReference type="ChEBI" id="CHEBI:57308"/>
        <dbReference type="ChEBI" id="CHEBI:57845"/>
        <dbReference type="EC" id="4.2.1.75"/>
    </reaction>
</comment>
<dbReference type="EMBL" id="LR215729">
    <property type="protein sequence ID" value="VEV96360.1"/>
    <property type="molecule type" value="Genomic_DNA"/>
</dbReference>
<dbReference type="EC" id="4.2.1.75" evidence="3 9"/>
<comment type="function">
    <text evidence="6 9">Catalyzes cyclization of the linear tetrapyrrole, hydroxymethylbilane, to the macrocyclic uroporphyrinogen III.</text>
</comment>
<dbReference type="NCBIfam" id="NF004395">
    <property type="entry name" value="PRK05752.1"/>
    <property type="match status" value="1"/>
</dbReference>
<dbReference type="PANTHER" id="PTHR38042:SF1">
    <property type="entry name" value="UROPORPHYRINOGEN-III SYNTHASE, CHLOROPLASTIC"/>
    <property type="match status" value="1"/>
</dbReference>
<dbReference type="InterPro" id="IPR039793">
    <property type="entry name" value="UROS/Hem4"/>
</dbReference>
<name>A0A653E0V3_9PSED</name>
<feature type="domain" description="Tetrapyrrole biosynthesis uroporphyrinogen III synthase" evidence="10">
    <location>
        <begin position="17"/>
        <end position="245"/>
    </location>
</feature>